<reference evidence="10" key="1">
    <citation type="submission" date="2016-11" db="EMBL/GenBank/DDBJ databases">
        <title>Halolamina sediminis sp. nov., an extremely halophilic archaeon isolated from solar salt.</title>
        <authorList>
            <person name="Koh H.-W."/>
            <person name="Rani S."/>
            <person name="Park S.-J."/>
        </authorList>
    </citation>
    <scope>NUCLEOTIDE SEQUENCE [LARGE SCALE GENOMIC DNA]</scope>
    <source>
        <strain evidence="10">Hb3</strain>
    </source>
</reference>
<dbReference type="InterPro" id="IPR050411">
    <property type="entry name" value="AlphaKG_dependent_hydroxylases"/>
</dbReference>
<dbReference type="Gene3D" id="3.60.130.10">
    <property type="entry name" value="Clavaminate synthase-like"/>
    <property type="match status" value="1"/>
</dbReference>
<dbReference type="Gene3D" id="3.30.2020.30">
    <property type="match status" value="1"/>
</dbReference>
<comment type="similarity">
    <text evidence="2">Belongs to the gamma-BBH/TMLD family.</text>
</comment>
<keyword evidence="5" id="KW-0560">Oxidoreductase</keyword>
<keyword evidence="4" id="KW-0223">Dioxygenase</keyword>
<name>A0A1J0VH18_9GAMM</name>
<dbReference type="GO" id="GO:0016706">
    <property type="term" value="F:2-oxoglutarate-dependent dioxygenase activity"/>
    <property type="evidence" value="ECO:0007669"/>
    <property type="project" value="UniProtKB-ARBA"/>
</dbReference>
<dbReference type="RefSeq" id="WP_071944333.1">
    <property type="nucleotide sequence ID" value="NZ_CP018139.1"/>
</dbReference>
<evidence type="ECO:0000313" key="9">
    <source>
        <dbReference type="EMBL" id="APE31321.1"/>
    </source>
</evidence>
<dbReference type="EMBL" id="CP018139">
    <property type="protein sequence ID" value="APE31321.1"/>
    <property type="molecule type" value="Genomic_DNA"/>
</dbReference>
<dbReference type="OrthoDB" id="979809at2"/>
<evidence type="ECO:0000256" key="2">
    <source>
        <dbReference type="ARBA" id="ARBA00008654"/>
    </source>
</evidence>
<feature type="domain" description="TauD/TfdA-like" evidence="7">
    <location>
        <begin position="113"/>
        <end position="348"/>
    </location>
</feature>
<dbReference type="Proteomes" id="UP000181985">
    <property type="component" value="Chromosome"/>
</dbReference>
<dbReference type="GO" id="GO:0046872">
    <property type="term" value="F:metal ion binding"/>
    <property type="evidence" value="ECO:0007669"/>
    <property type="project" value="UniProtKB-KW"/>
</dbReference>
<evidence type="ECO:0000256" key="6">
    <source>
        <dbReference type="ARBA" id="ARBA00023004"/>
    </source>
</evidence>
<evidence type="ECO:0000259" key="8">
    <source>
        <dbReference type="Pfam" id="PF06155"/>
    </source>
</evidence>
<evidence type="ECO:0000256" key="5">
    <source>
        <dbReference type="ARBA" id="ARBA00023002"/>
    </source>
</evidence>
<gene>
    <name evidence="9" type="ORF">BOX17_10405</name>
</gene>
<keyword evidence="10" id="KW-1185">Reference proteome</keyword>
<dbReference type="PANTHER" id="PTHR10696">
    <property type="entry name" value="GAMMA-BUTYROBETAINE HYDROXYLASE-RELATED"/>
    <property type="match status" value="1"/>
</dbReference>
<dbReference type="Pfam" id="PF06155">
    <property type="entry name" value="GBBH-like_N"/>
    <property type="match status" value="1"/>
</dbReference>
<evidence type="ECO:0000256" key="4">
    <source>
        <dbReference type="ARBA" id="ARBA00022964"/>
    </source>
</evidence>
<sequence>MFHVQESPAKVFATDAAGTRTELPALWLRERCQEPESLDGPTQQRLFNPHQLDADLALVAAEHLGGHWARLTFSDGHTGRYDLRHFADDFDQEDGLPTPRPWNSDIDFACITRDWEALSDHDAFREALETYLRHGVIILQNVPTDGARLVEVGETFGHVRSTNFGKYFEVCSRPESNDLAYRSVPLAPHTDNPYRDPVPGIQLLHCLTNETTGGLSTLVDSLAVAEQLREEDPEGYRLLATVPVRFRFIDDGVELIERRPMIHLDAMGKMDGVHYSPRLDYLPLMDEESTKAFHRARRRLGELFAHPDYEIQFPLGDGELMMFDNNRVLHGRTAYDPNEGFRHLQGCYIDRDGPTGHYRAIVKQARPHQATETTESVTAA</sequence>
<dbReference type="InterPro" id="IPR010376">
    <property type="entry name" value="GBBH-like_N"/>
</dbReference>
<keyword evidence="6" id="KW-0408">Iron</keyword>
<dbReference type="KEGG" id="hsi:BOX17_10405"/>
<dbReference type="SUPFAM" id="SSF51197">
    <property type="entry name" value="Clavaminate synthase-like"/>
    <property type="match status" value="1"/>
</dbReference>
<organism evidence="9 10">
    <name type="scientific">Halomonas aestuarii</name>
    <dbReference type="NCBI Taxonomy" id="1897729"/>
    <lineage>
        <taxon>Bacteria</taxon>
        <taxon>Pseudomonadati</taxon>
        <taxon>Pseudomonadota</taxon>
        <taxon>Gammaproteobacteria</taxon>
        <taxon>Oceanospirillales</taxon>
        <taxon>Halomonadaceae</taxon>
        <taxon>Halomonas</taxon>
    </lineage>
</organism>
<dbReference type="AlphaFoldDB" id="A0A1J0VH18"/>
<dbReference type="GO" id="GO:0045329">
    <property type="term" value="P:carnitine biosynthetic process"/>
    <property type="evidence" value="ECO:0007669"/>
    <property type="project" value="TreeGrafter"/>
</dbReference>
<evidence type="ECO:0000256" key="1">
    <source>
        <dbReference type="ARBA" id="ARBA00001954"/>
    </source>
</evidence>
<dbReference type="InterPro" id="IPR003819">
    <property type="entry name" value="TauD/TfdA-like"/>
</dbReference>
<proteinExistence type="inferred from homology"/>
<evidence type="ECO:0000313" key="10">
    <source>
        <dbReference type="Proteomes" id="UP000181985"/>
    </source>
</evidence>
<dbReference type="InterPro" id="IPR038492">
    <property type="entry name" value="GBBH-like_N_sf"/>
</dbReference>
<keyword evidence="3" id="KW-0479">Metal-binding</keyword>
<protein>
    <submittedName>
        <fullName evidence="9">Gamma-butyrobetaine hydroxylase</fullName>
    </submittedName>
</protein>
<dbReference type="InterPro" id="IPR042098">
    <property type="entry name" value="TauD-like_sf"/>
</dbReference>
<accession>A0A1J0VH18</accession>
<dbReference type="PANTHER" id="PTHR10696:SF25">
    <property type="entry name" value="OXIDOREDUCTASE AIM17-RELATED"/>
    <property type="match status" value="1"/>
</dbReference>
<evidence type="ECO:0000256" key="3">
    <source>
        <dbReference type="ARBA" id="ARBA00022723"/>
    </source>
</evidence>
<feature type="domain" description="Gamma-butyrobetaine hydroxylase-like N-terminal" evidence="8">
    <location>
        <begin position="16"/>
        <end position="82"/>
    </location>
</feature>
<evidence type="ECO:0000259" key="7">
    <source>
        <dbReference type="Pfam" id="PF02668"/>
    </source>
</evidence>
<dbReference type="Pfam" id="PF02668">
    <property type="entry name" value="TauD"/>
    <property type="match status" value="1"/>
</dbReference>
<comment type="cofactor">
    <cofactor evidence="1">
        <name>Fe(2+)</name>
        <dbReference type="ChEBI" id="CHEBI:29033"/>
    </cofactor>
</comment>